<protein>
    <recommendedName>
        <fullName evidence="3">Polyketide cyclase/dehydrase</fullName>
    </recommendedName>
</protein>
<proteinExistence type="predicted"/>
<reference evidence="2" key="2">
    <citation type="journal article" date="2017" name="Plant Physiol. Biochem.">
        <title>Differential oxidative and antioxidative response of duckweed Lemna minor toward plant growth promoting/inhibiting bacteria.</title>
        <authorList>
            <person name="Ishizawa H."/>
            <person name="Kuroda M."/>
            <person name="Morikawa M."/>
            <person name="Ike M."/>
        </authorList>
    </citation>
    <scope>NUCLEOTIDE SEQUENCE [LARGE SCALE GENOMIC DNA]</scope>
    <source>
        <strain evidence="2">M6</strain>
    </source>
</reference>
<evidence type="ECO:0000313" key="1">
    <source>
        <dbReference type="EMBL" id="BBF79701.1"/>
    </source>
</evidence>
<dbReference type="OrthoDB" id="7566055at2"/>
<dbReference type="InterPro" id="IPR023393">
    <property type="entry name" value="START-like_dom_sf"/>
</dbReference>
<dbReference type="Proteomes" id="UP000278756">
    <property type="component" value="Chromosome 1"/>
</dbReference>
<dbReference type="CDD" id="cd07822">
    <property type="entry name" value="SRPBCC_4"/>
    <property type="match status" value="1"/>
</dbReference>
<name>A0A3G9G1Q9_9CAUL</name>
<evidence type="ECO:0008006" key="3">
    <source>
        <dbReference type="Google" id="ProtNLM"/>
    </source>
</evidence>
<accession>A0A3G9G1Q9</accession>
<dbReference type="AlphaFoldDB" id="A0A3G9G1Q9"/>
<evidence type="ECO:0000313" key="2">
    <source>
        <dbReference type="Proteomes" id="UP000278756"/>
    </source>
</evidence>
<reference evidence="2" key="1">
    <citation type="journal article" date="2017" name="Biotechnol. Biofuels">
        <title>Evaluation of environmental bacterial communities as a factor affecting the growth of duckweed Lemna minor.</title>
        <authorList>
            <person name="Ishizawa H."/>
            <person name="Kuroda M."/>
            <person name="Morikawa M."/>
            <person name="Ike M."/>
        </authorList>
    </citation>
    <scope>NUCLEOTIDE SEQUENCE [LARGE SCALE GENOMIC DNA]</scope>
    <source>
        <strain evidence="2">M6</strain>
    </source>
</reference>
<gene>
    <name evidence="1" type="ORF">EM6_0271</name>
</gene>
<organism evidence="1 2">
    <name type="scientific">Asticcacaulis excentricus</name>
    <dbReference type="NCBI Taxonomy" id="78587"/>
    <lineage>
        <taxon>Bacteria</taxon>
        <taxon>Pseudomonadati</taxon>
        <taxon>Pseudomonadota</taxon>
        <taxon>Alphaproteobacteria</taxon>
        <taxon>Caulobacterales</taxon>
        <taxon>Caulobacteraceae</taxon>
        <taxon>Asticcacaulis</taxon>
    </lineage>
</organism>
<dbReference type="EMBL" id="AP018827">
    <property type="protein sequence ID" value="BBF79701.1"/>
    <property type="molecule type" value="Genomic_DNA"/>
</dbReference>
<dbReference type="RefSeq" id="WP_126419692.1">
    <property type="nucleotide sequence ID" value="NZ_AP018827.1"/>
</dbReference>
<sequence length="145" mass="16450">MALKVEKRIGIQTPVDTVYEILQDIEGWVQWSPIHKEAKGKLGFGAPVRFMEHYEGLGDWEINGFVSDWSPLSHIHIGVPKKFYEGSLIRFYELNILSDTACDFAIGAQFSGFLSEREGKKYRSYLREGFAKFAEALKAKAEGTI</sequence>
<dbReference type="Gene3D" id="3.30.530.20">
    <property type="match status" value="1"/>
</dbReference>
<dbReference type="SUPFAM" id="SSF55961">
    <property type="entry name" value="Bet v1-like"/>
    <property type="match status" value="1"/>
</dbReference>